<protein>
    <submittedName>
        <fullName evidence="2">FAD/NAD(P)-binding protein</fullName>
    </submittedName>
</protein>
<accession>A0ABV3BTS9</accession>
<dbReference type="PANTHER" id="PTHR40254">
    <property type="entry name" value="BLR0577 PROTEIN"/>
    <property type="match status" value="1"/>
</dbReference>
<proteinExistence type="predicted"/>
<organism evidence="2 3">
    <name type="scientific">Streptomyces atriruber</name>
    <dbReference type="NCBI Taxonomy" id="545121"/>
    <lineage>
        <taxon>Bacteria</taxon>
        <taxon>Bacillati</taxon>
        <taxon>Actinomycetota</taxon>
        <taxon>Actinomycetes</taxon>
        <taxon>Kitasatosporales</taxon>
        <taxon>Streptomycetaceae</taxon>
        <taxon>Streptomyces</taxon>
    </lineage>
</organism>
<keyword evidence="3" id="KW-1185">Reference proteome</keyword>
<dbReference type="InterPro" id="IPR036188">
    <property type="entry name" value="FAD/NAD-bd_sf"/>
</dbReference>
<evidence type="ECO:0000313" key="2">
    <source>
        <dbReference type="EMBL" id="MEU6823712.1"/>
    </source>
</evidence>
<dbReference type="Gene3D" id="3.50.50.60">
    <property type="entry name" value="FAD/NAD(P)-binding domain"/>
    <property type="match status" value="1"/>
</dbReference>
<comment type="caution">
    <text evidence="2">The sequence shown here is derived from an EMBL/GenBank/DDBJ whole genome shotgun (WGS) entry which is preliminary data.</text>
</comment>
<evidence type="ECO:0000313" key="3">
    <source>
        <dbReference type="Proteomes" id="UP001551176"/>
    </source>
</evidence>
<dbReference type="RefSeq" id="WP_359352578.1">
    <property type="nucleotide sequence ID" value="NZ_JBEYXV010000012.1"/>
</dbReference>
<feature type="domain" description="FAD-dependent urate hydroxylase HpyO/Asp monooxygenase CreE-like FAD/NAD(P)-binding" evidence="1">
    <location>
        <begin position="20"/>
        <end position="184"/>
    </location>
</feature>
<sequence length="498" mass="52200">MNRDPEPEPEIEPELDLDLAVVGGGAAAVALLDALATGTTGTTGATGSTAPVAPGTIRVFEPSPHLWRGRPYGPDLDAVRVNVPPGISSIRHGDTGHYTDWLGERAADHIDRLLGLPVVPRALYGEYLTHTAEKAVAALAEQGRRVEVVPARVTGVTRHGSRLVLRTADNRAYAATQVALCVGTGSPPDPYGLAGTPGHIADPYPLASTLDQVPAESDVAVIGSGLTAVDVVVALAARGHRGRITLLSRTGVLPYVWQRPVDRRPRHLTAERVTELHAARGTVTLDALVDLLRAELTDAEGDFEALAAELRATTTTDPARRLRQQLDAVDDPRIGRRMLQSAAHAVGPYAWRLLTEADRARLRRHLRTANAVASPMVPVNASVLMRLLDSGQLTVTRGDVRGGLRGGLRQRVSAGPGRVINAVNPPPQSIPAAARHLVASLVDTGLGALHPAGGLVPADPRVHVVGDLAGGGSFIASSIPGIAAQASRTAQALRTPLS</sequence>
<dbReference type="PANTHER" id="PTHR40254:SF1">
    <property type="entry name" value="BLR0577 PROTEIN"/>
    <property type="match status" value="1"/>
</dbReference>
<dbReference type="InterPro" id="IPR052189">
    <property type="entry name" value="L-asp_N-monooxygenase_NS-form"/>
</dbReference>
<name>A0ABV3BTS9_9ACTN</name>
<dbReference type="Proteomes" id="UP001551176">
    <property type="component" value="Unassembled WGS sequence"/>
</dbReference>
<dbReference type="InterPro" id="IPR038732">
    <property type="entry name" value="HpyO/CreE_NAD-binding"/>
</dbReference>
<dbReference type="EMBL" id="JBEYXV010000012">
    <property type="protein sequence ID" value="MEU6823712.1"/>
    <property type="molecule type" value="Genomic_DNA"/>
</dbReference>
<dbReference type="Pfam" id="PF13454">
    <property type="entry name" value="NAD_binding_9"/>
    <property type="match status" value="1"/>
</dbReference>
<dbReference type="SUPFAM" id="SSF51905">
    <property type="entry name" value="FAD/NAD(P)-binding domain"/>
    <property type="match status" value="2"/>
</dbReference>
<gene>
    <name evidence="2" type="ORF">ABZ921_24015</name>
</gene>
<reference evidence="2 3" key="1">
    <citation type="submission" date="2024-06" db="EMBL/GenBank/DDBJ databases">
        <title>The Natural Products Discovery Center: Release of the First 8490 Sequenced Strains for Exploring Actinobacteria Biosynthetic Diversity.</title>
        <authorList>
            <person name="Kalkreuter E."/>
            <person name="Kautsar S.A."/>
            <person name="Yang D."/>
            <person name="Bader C.D."/>
            <person name="Teijaro C.N."/>
            <person name="Fluegel L."/>
            <person name="Davis C.M."/>
            <person name="Simpson J.R."/>
            <person name="Lauterbach L."/>
            <person name="Steele A.D."/>
            <person name="Gui C."/>
            <person name="Meng S."/>
            <person name="Li G."/>
            <person name="Viehrig K."/>
            <person name="Ye F."/>
            <person name="Su P."/>
            <person name="Kiefer A.F."/>
            <person name="Nichols A."/>
            <person name="Cepeda A.J."/>
            <person name="Yan W."/>
            <person name="Fan B."/>
            <person name="Jiang Y."/>
            <person name="Adhikari A."/>
            <person name="Zheng C.-J."/>
            <person name="Schuster L."/>
            <person name="Cowan T.M."/>
            <person name="Smanski M.J."/>
            <person name="Chevrette M.G."/>
            <person name="De Carvalho L.P.S."/>
            <person name="Shen B."/>
        </authorList>
    </citation>
    <scope>NUCLEOTIDE SEQUENCE [LARGE SCALE GENOMIC DNA]</scope>
    <source>
        <strain evidence="2 3">NPDC046838</strain>
    </source>
</reference>
<evidence type="ECO:0000259" key="1">
    <source>
        <dbReference type="Pfam" id="PF13454"/>
    </source>
</evidence>